<dbReference type="InterPro" id="IPR005656">
    <property type="entry name" value="MmgE_PrpD"/>
</dbReference>
<dbReference type="Gene3D" id="1.10.4100.10">
    <property type="entry name" value="2-methylcitrate dehydratase PrpD"/>
    <property type="match status" value="1"/>
</dbReference>
<dbReference type="InterPro" id="IPR036148">
    <property type="entry name" value="MmgE/PrpD_sf"/>
</dbReference>
<dbReference type="PANTHER" id="PTHR16943:SF8">
    <property type="entry name" value="2-METHYLCITRATE DEHYDRATASE"/>
    <property type="match status" value="1"/>
</dbReference>
<evidence type="ECO:0000313" key="5">
    <source>
        <dbReference type="Proteomes" id="UP000580517"/>
    </source>
</evidence>
<dbReference type="PANTHER" id="PTHR16943">
    <property type="entry name" value="2-METHYLCITRATE DEHYDRATASE-RELATED"/>
    <property type="match status" value="1"/>
</dbReference>
<dbReference type="InterPro" id="IPR042183">
    <property type="entry name" value="MmgE/PrpD_sf_1"/>
</dbReference>
<keyword evidence="5" id="KW-1185">Reference proteome</keyword>
<evidence type="ECO:0000256" key="1">
    <source>
        <dbReference type="ARBA" id="ARBA00006174"/>
    </source>
</evidence>
<protein>
    <submittedName>
        <fullName evidence="4">MmgE/PrpD family protein</fullName>
    </submittedName>
</protein>
<feature type="domain" description="MmgE/PrpD N-terminal" evidence="2">
    <location>
        <begin position="16"/>
        <end position="254"/>
    </location>
</feature>
<dbReference type="InterPro" id="IPR042188">
    <property type="entry name" value="MmgE/PrpD_sf_2"/>
</dbReference>
<comment type="similarity">
    <text evidence="1">Belongs to the PrpD family.</text>
</comment>
<accession>A0A853FCK0</accession>
<dbReference type="Gene3D" id="3.30.1330.120">
    <property type="entry name" value="2-methylcitrate dehydratase PrpD"/>
    <property type="match status" value="1"/>
</dbReference>
<dbReference type="Pfam" id="PF03972">
    <property type="entry name" value="MmgE_PrpD_N"/>
    <property type="match status" value="1"/>
</dbReference>
<sequence>MAPLTASTPDTVVSLALARFIQETRWDAVPQGVRHEIKRALMNYFAVALAGSSDPTIEKAVHTYGRFSSANDATLAGRAERMDVLNASALNAMSANVFDFDDTHIPTIIHPTAPVAAVLFALSETTRISGPAFMLALLLGIEAECRIGMAISPFHYGKGWHITSTCGVFGSAMATGKILGLTDTQLCWALGTASGQAGGMVETLGTMAKSVSVGNAARNGLLAALLAQENFDGPIAPLEGKYGFLRVFGNEPDLGMITARLGQAWEIEKTAYKPYPCGVVLNPVLDACLALAERPEMQHIDMSDIESIELTGHPLLRQRTDRPGARNGRESQVSAQHAVPIALLRRRAGLEEFSDQAVSDADVRALGRRIRFQDDEYMSIDAAVVTLRLRGMAPIEQRVDVARGALENPLTDVALEAKLRDLCRYGRSGCDADRIIDAVWHIDSTEDAGSVIRLAAAPQAARR</sequence>
<comment type="caution">
    <text evidence="4">The sequence shown here is derived from an EMBL/GenBank/DDBJ whole genome shotgun (WGS) entry which is preliminary data.</text>
</comment>
<dbReference type="RefSeq" id="WP_129967737.1">
    <property type="nucleotide sequence ID" value="NZ_JACCEW010000001.1"/>
</dbReference>
<dbReference type="Proteomes" id="UP000580517">
    <property type="component" value="Unassembled WGS sequence"/>
</dbReference>
<dbReference type="EMBL" id="JACCEW010000001">
    <property type="protein sequence ID" value="NYT35786.1"/>
    <property type="molecule type" value="Genomic_DNA"/>
</dbReference>
<gene>
    <name evidence="4" type="ORF">H0A68_02795</name>
</gene>
<dbReference type="OrthoDB" id="9797528at2"/>
<dbReference type="Pfam" id="PF19305">
    <property type="entry name" value="MmgE_PrpD_C"/>
    <property type="match status" value="1"/>
</dbReference>
<dbReference type="SUPFAM" id="SSF103378">
    <property type="entry name" value="2-methylcitrate dehydratase PrpD"/>
    <property type="match status" value="1"/>
</dbReference>
<feature type="domain" description="MmgE/PrpD C-terminal" evidence="3">
    <location>
        <begin position="275"/>
        <end position="441"/>
    </location>
</feature>
<dbReference type="GO" id="GO:0016829">
    <property type="term" value="F:lyase activity"/>
    <property type="evidence" value="ECO:0007669"/>
    <property type="project" value="InterPro"/>
</dbReference>
<evidence type="ECO:0000259" key="3">
    <source>
        <dbReference type="Pfam" id="PF19305"/>
    </source>
</evidence>
<evidence type="ECO:0000313" key="4">
    <source>
        <dbReference type="EMBL" id="NYT35786.1"/>
    </source>
</evidence>
<name>A0A853FCK0_9BURK</name>
<dbReference type="InterPro" id="IPR045337">
    <property type="entry name" value="MmgE_PrpD_C"/>
</dbReference>
<proteinExistence type="inferred from homology"/>
<dbReference type="InterPro" id="IPR045336">
    <property type="entry name" value="MmgE_PrpD_N"/>
</dbReference>
<reference evidence="4 5" key="1">
    <citation type="submission" date="2020-07" db="EMBL/GenBank/DDBJ databases">
        <title>Taxonomic revisions and descriptions of new bacterial species based on genomic comparisons in the high-G+C-content subgroup of the family Alcaligenaceae.</title>
        <authorList>
            <person name="Szabo A."/>
            <person name="Felfoldi T."/>
        </authorList>
    </citation>
    <scope>NUCLEOTIDE SEQUENCE [LARGE SCALE GENOMIC DNA]</scope>
    <source>
        <strain evidence="4 5">DSM 25264</strain>
    </source>
</reference>
<evidence type="ECO:0000259" key="2">
    <source>
        <dbReference type="Pfam" id="PF03972"/>
    </source>
</evidence>
<organism evidence="4 5">
    <name type="scientific">Allopusillimonas soli</name>
    <dbReference type="NCBI Taxonomy" id="659016"/>
    <lineage>
        <taxon>Bacteria</taxon>
        <taxon>Pseudomonadati</taxon>
        <taxon>Pseudomonadota</taxon>
        <taxon>Betaproteobacteria</taxon>
        <taxon>Burkholderiales</taxon>
        <taxon>Alcaligenaceae</taxon>
        <taxon>Allopusillimonas</taxon>
    </lineage>
</organism>
<dbReference type="AlphaFoldDB" id="A0A853FCK0"/>